<name>H3KE99_9BURK</name>
<feature type="non-terminal residue" evidence="2">
    <location>
        <position position="262"/>
    </location>
</feature>
<dbReference type="HOGENOM" id="CLU_049421_2_1_4"/>
<accession>H3KE99</accession>
<dbReference type="Proteomes" id="UP000004956">
    <property type="component" value="Unassembled WGS sequence"/>
</dbReference>
<keyword evidence="3" id="KW-1185">Reference proteome</keyword>
<evidence type="ECO:0000313" key="2">
    <source>
        <dbReference type="EMBL" id="EHY31564.1"/>
    </source>
</evidence>
<evidence type="ECO:0000256" key="1">
    <source>
        <dbReference type="SAM" id="Phobius"/>
    </source>
</evidence>
<organism evidence="2 3">
    <name type="scientific">Sutterella parvirubra YIT 11816</name>
    <dbReference type="NCBI Taxonomy" id="762967"/>
    <lineage>
        <taxon>Bacteria</taxon>
        <taxon>Pseudomonadati</taxon>
        <taxon>Pseudomonadota</taxon>
        <taxon>Betaproteobacteria</taxon>
        <taxon>Burkholderiales</taxon>
        <taxon>Sutterellaceae</taxon>
        <taxon>Sutterella</taxon>
    </lineage>
</organism>
<sequence length="262" mass="29475">MKNAKHWSEEEECTSPLGVRILYGLYRTLGRLPFWFVTVWVVLWFRLADARARETSMAYLQHAHAYGLIPKAPTRWTSFLHTFQFADTILDKFVALWGDGSAPKLTIEDDQLVFDAIKGGRGCVILCSHMGCTEALMHHGSAWGERPIIALVHTANTKRFNETIRRSGSLKNLTFMEVEKLRDPASVYALDEAVENGALVFIAGDRTPVHGDSHAVCPLHFLGREAWFPSGGVMLANLFHAPLLTMTSWREESATLMHPNRP</sequence>
<proteinExistence type="predicted"/>
<evidence type="ECO:0000313" key="3">
    <source>
        <dbReference type="Proteomes" id="UP000004956"/>
    </source>
</evidence>
<keyword evidence="1" id="KW-0812">Transmembrane</keyword>
<dbReference type="EMBL" id="AFBQ01000144">
    <property type="protein sequence ID" value="EHY31564.1"/>
    <property type="molecule type" value="Genomic_DNA"/>
</dbReference>
<feature type="transmembrane region" description="Helical" evidence="1">
    <location>
        <begin position="32"/>
        <end position="48"/>
    </location>
</feature>
<keyword evidence="1" id="KW-0472">Membrane</keyword>
<reference evidence="2 3" key="1">
    <citation type="submission" date="2011-11" db="EMBL/GenBank/DDBJ databases">
        <authorList>
            <person name="Weinstock G."/>
            <person name="Sodergren E."/>
            <person name="Clifton S."/>
            <person name="Fulton L."/>
            <person name="Fulton B."/>
            <person name="Courtney L."/>
            <person name="Fronick C."/>
            <person name="Harrison M."/>
            <person name="Strong C."/>
            <person name="Farmer C."/>
            <person name="Delahaunty K."/>
            <person name="Markovic C."/>
            <person name="Hall O."/>
            <person name="Minx P."/>
            <person name="Tomlinson C."/>
            <person name="Mitreva M."/>
            <person name="Hou S."/>
            <person name="Chen J."/>
            <person name="Wollam A."/>
            <person name="Pepin K.H."/>
            <person name="Johnson M."/>
            <person name="Bhonagiri V."/>
            <person name="Zhang X."/>
            <person name="Suruliraj S."/>
            <person name="Warren W."/>
            <person name="Chinwalla A."/>
            <person name="Mardis E.R."/>
            <person name="Wilson R.K."/>
        </authorList>
    </citation>
    <scope>NUCLEOTIDE SEQUENCE [LARGE SCALE GENOMIC DNA]</scope>
    <source>
        <strain evidence="2 3">YIT 11816</strain>
    </source>
</reference>
<gene>
    <name evidence="2" type="ORF">HMPREF9440_01063</name>
</gene>
<keyword evidence="1" id="KW-1133">Transmembrane helix</keyword>
<evidence type="ECO:0008006" key="4">
    <source>
        <dbReference type="Google" id="ProtNLM"/>
    </source>
</evidence>
<dbReference type="AlphaFoldDB" id="H3KE99"/>
<protein>
    <recommendedName>
        <fullName evidence="4">Lipid A biosynthesis (KDO)2-(Lauroyl)-lipid IVA acyltransferase</fullName>
    </recommendedName>
</protein>
<dbReference type="STRING" id="762967.HMPREF9440_01063"/>
<comment type="caution">
    <text evidence="2">The sequence shown here is derived from an EMBL/GenBank/DDBJ whole genome shotgun (WGS) entry which is preliminary data.</text>
</comment>